<feature type="region of interest" description="Disordered" evidence="3">
    <location>
        <begin position="1"/>
        <end position="31"/>
    </location>
</feature>
<sequence>MISSSTGVHTSSASSSATPTTSTKKNSSLDSKLYDRSRKSFYNYLNHRPLLMSMEKPRTNYSVQNLLDMNIEKRMMNVLNVNHVAFMGAFKTGASGGEDCCFCLTTNHRNIIATSNGRANLLLFNYDGVKTKEFASHHKEIITQIHFVQNHRATEQQQQSSEKVVQQSSAKGHPIDHEMFYTSSLDKTIKVWHGENNIQTLKDHKDWIRCLNTNCDSTTLYSGCISGFIYGWDINRNHQVSFQIQNDPKDALGGLNTINSLLTLHRSPHIVYSASRDGCLRMYDTRSLVFNSNTGVNTVKPKFKIKAHNGKMNQLQITNDDLYLLSSGRDSTMRLFDVRKLPSTTLNEVSSLDPFVVQTYSQHECKSYNVSSCFFKEEKYVLTGSEDNKIYIYDTWSGKLVRTLSGHEGVIHLLMNLDDYRIISNSIESSRLFFWAPTLEKTDILSQLEKEVDDSLERNILERVMRQHGDQILNLYHTNSLHNENEGLSAAMNNLVITPENQQVFNDIMQTFLRTVIQEQGQGGQINWDSLDGIDDSDSDSSDV</sequence>
<dbReference type="Pfam" id="PF00400">
    <property type="entry name" value="WD40"/>
    <property type="match status" value="4"/>
</dbReference>
<proteinExistence type="inferred from homology"/>
<dbReference type="Proteomes" id="UP000816034">
    <property type="component" value="Unassembled WGS sequence"/>
</dbReference>
<protein>
    <recommendedName>
        <fullName evidence="6">Guanine nucleotide-binding protein subunit beta-like protein</fullName>
    </recommendedName>
</protein>
<dbReference type="InterPro" id="IPR001680">
    <property type="entry name" value="WD40_rpt"/>
</dbReference>
<dbReference type="SMART" id="SM00320">
    <property type="entry name" value="WD40"/>
    <property type="match status" value="6"/>
</dbReference>
<dbReference type="GO" id="GO:0071013">
    <property type="term" value="C:catalytic step 2 spliceosome"/>
    <property type="evidence" value="ECO:0007669"/>
    <property type="project" value="TreeGrafter"/>
</dbReference>
<dbReference type="PROSITE" id="PS50082">
    <property type="entry name" value="WD_REPEATS_2"/>
    <property type="match status" value="1"/>
</dbReference>
<evidence type="ECO:0000256" key="2">
    <source>
        <dbReference type="PROSITE-ProRule" id="PRU00221"/>
    </source>
</evidence>
<evidence type="ECO:0000256" key="3">
    <source>
        <dbReference type="SAM" id="MobiDB-lite"/>
    </source>
</evidence>
<evidence type="ECO:0000256" key="1">
    <source>
        <dbReference type="ARBA" id="ARBA00038145"/>
    </source>
</evidence>
<dbReference type="AlphaFoldDB" id="A0AA88GDH2"/>
<dbReference type="InterPro" id="IPR015943">
    <property type="entry name" value="WD40/YVTN_repeat-like_dom_sf"/>
</dbReference>
<accession>A0AA88GDH2</accession>
<evidence type="ECO:0000313" key="4">
    <source>
        <dbReference type="EMBL" id="KAG2374516.1"/>
    </source>
</evidence>
<dbReference type="PANTHER" id="PTHR22842:SF1">
    <property type="match status" value="1"/>
</dbReference>
<dbReference type="RefSeq" id="XP_044543690.1">
    <property type="nucleotide sequence ID" value="XM_044686385.1"/>
</dbReference>
<dbReference type="InterPro" id="IPR036322">
    <property type="entry name" value="WD40_repeat_dom_sf"/>
</dbReference>
<comment type="caution">
    <text evidence="4">The sequence shown here is derived from an EMBL/GenBank/DDBJ whole genome shotgun (WGS) entry which is preliminary data.</text>
</comment>
<evidence type="ECO:0000313" key="5">
    <source>
        <dbReference type="Proteomes" id="UP000816034"/>
    </source>
</evidence>
<evidence type="ECO:0008006" key="6">
    <source>
        <dbReference type="Google" id="ProtNLM"/>
    </source>
</evidence>
<dbReference type="PANTHER" id="PTHR22842">
    <property type="entry name" value="WD40 REPEAT PROTEIN"/>
    <property type="match status" value="1"/>
</dbReference>
<keyword evidence="5" id="KW-1185">Reference proteome</keyword>
<feature type="compositionally biased region" description="Low complexity" evidence="3">
    <location>
        <begin position="1"/>
        <end position="28"/>
    </location>
</feature>
<name>A0AA88GDH2_NAELO</name>
<reference evidence="4 5" key="1">
    <citation type="journal article" date="2018" name="BMC Genomics">
        <title>The genome of Naegleria lovaniensis, the basis for a comparative approach to unravel pathogenicity factors of the human pathogenic amoeba N. fowleri.</title>
        <authorList>
            <person name="Liechti N."/>
            <person name="Schurch N."/>
            <person name="Bruggmann R."/>
            <person name="Wittwer M."/>
        </authorList>
    </citation>
    <scope>NUCLEOTIDE SEQUENCE [LARGE SCALE GENOMIC DNA]</scope>
    <source>
        <strain evidence="4 5">ATCC 30569</strain>
    </source>
</reference>
<feature type="repeat" description="WD" evidence="2">
    <location>
        <begin position="305"/>
        <end position="339"/>
    </location>
</feature>
<dbReference type="GO" id="GO:0000398">
    <property type="term" value="P:mRNA splicing, via spliceosome"/>
    <property type="evidence" value="ECO:0007669"/>
    <property type="project" value="TreeGrafter"/>
</dbReference>
<comment type="similarity">
    <text evidence="1">Belongs to the WD repeat MORG1 family.</text>
</comment>
<dbReference type="InterPro" id="IPR051980">
    <property type="entry name" value="WD_repeat_MORG1"/>
</dbReference>
<dbReference type="Gene3D" id="2.130.10.10">
    <property type="entry name" value="YVTN repeat-like/Quinoprotein amine dehydrogenase"/>
    <property type="match status" value="2"/>
</dbReference>
<dbReference type="GeneID" id="68103254"/>
<keyword evidence="2" id="KW-0853">WD repeat</keyword>
<gene>
    <name evidence="4" type="ORF">C9374_010800</name>
</gene>
<dbReference type="EMBL" id="PYSW02000045">
    <property type="protein sequence ID" value="KAG2374516.1"/>
    <property type="molecule type" value="Genomic_DNA"/>
</dbReference>
<dbReference type="SUPFAM" id="SSF50978">
    <property type="entry name" value="WD40 repeat-like"/>
    <property type="match status" value="1"/>
</dbReference>
<organism evidence="4 5">
    <name type="scientific">Naegleria lovaniensis</name>
    <name type="common">Amoeba</name>
    <dbReference type="NCBI Taxonomy" id="51637"/>
    <lineage>
        <taxon>Eukaryota</taxon>
        <taxon>Discoba</taxon>
        <taxon>Heterolobosea</taxon>
        <taxon>Tetramitia</taxon>
        <taxon>Eutetramitia</taxon>
        <taxon>Vahlkampfiidae</taxon>
        <taxon>Naegleria</taxon>
    </lineage>
</organism>